<evidence type="ECO:0000313" key="9">
    <source>
        <dbReference type="Proteomes" id="UP000294901"/>
    </source>
</evidence>
<organism evidence="8 9">
    <name type="scientific">Paractinoplanes brasiliensis</name>
    <dbReference type="NCBI Taxonomy" id="52695"/>
    <lineage>
        <taxon>Bacteria</taxon>
        <taxon>Bacillati</taxon>
        <taxon>Actinomycetota</taxon>
        <taxon>Actinomycetes</taxon>
        <taxon>Micromonosporales</taxon>
        <taxon>Micromonosporaceae</taxon>
        <taxon>Paractinoplanes</taxon>
    </lineage>
</organism>
<comment type="caution">
    <text evidence="8">The sequence shown here is derived from an EMBL/GenBank/DDBJ whole genome shotgun (WGS) entry which is preliminary data.</text>
</comment>
<dbReference type="Pfam" id="PF03704">
    <property type="entry name" value="BTAD"/>
    <property type="match status" value="1"/>
</dbReference>
<dbReference type="Gene3D" id="1.10.10.10">
    <property type="entry name" value="Winged helix-like DNA-binding domain superfamily/Winged helix DNA-binding domain"/>
    <property type="match status" value="1"/>
</dbReference>
<dbReference type="InterPro" id="IPR036388">
    <property type="entry name" value="WH-like_DNA-bd_sf"/>
</dbReference>
<dbReference type="GO" id="GO:0006355">
    <property type="term" value="P:regulation of DNA-templated transcription"/>
    <property type="evidence" value="ECO:0007669"/>
    <property type="project" value="InterPro"/>
</dbReference>
<dbReference type="AlphaFoldDB" id="A0A4R6J7P2"/>
<dbReference type="SUPFAM" id="SSF46894">
    <property type="entry name" value="C-terminal effector domain of the bipartite response regulators"/>
    <property type="match status" value="1"/>
</dbReference>
<comment type="similarity">
    <text evidence="1">Belongs to the AfsR/DnrI/RedD regulatory family.</text>
</comment>
<dbReference type="SUPFAM" id="SSF52540">
    <property type="entry name" value="P-loop containing nucleoside triphosphate hydrolases"/>
    <property type="match status" value="1"/>
</dbReference>
<dbReference type="PROSITE" id="PS51755">
    <property type="entry name" value="OMPR_PHOB"/>
    <property type="match status" value="1"/>
</dbReference>
<keyword evidence="9" id="KW-1185">Reference proteome</keyword>
<dbReference type="InterPro" id="IPR011990">
    <property type="entry name" value="TPR-like_helical_dom_sf"/>
</dbReference>
<keyword evidence="2" id="KW-0805">Transcription regulation</keyword>
<feature type="domain" description="OmpR/PhoB-type" evidence="7">
    <location>
        <begin position="64"/>
        <end position="168"/>
    </location>
</feature>
<dbReference type="SMART" id="SM00862">
    <property type="entry name" value="Trans_reg_C"/>
    <property type="match status" value="1"/>
</dbReference>
<evidence type="ECO:0000259" key="7">
    <source>
        <dbReference type="PROSITE" id="PS51755"/>
    </source>
</evidence>
<dbReference type="InterPro" id="IPR016032">
    <property type="entry name" value="Sig_transdc_resp-reg_C-effctor"/>
</dbReference>
<gene>
    <name evidence="8" type="ORF">C8E87_6966</name>
</gene>
<evidence type="ECO:0000256" key="5">
    <source>
        <dbReference type="PROSITE-ProRule" id="PRU01091"/>
    </source>
</evidence>
<dbReference type="InterPro" id="IPR051677">
    <property type="entry name" value="AfsR-DnrI-RedD_regulator"/>
</dbReference>
<reference evidence="8 9" key="1">
    <citation type="submission" date="2019-03" db="EMBL/GenBank/DDBJ databases">
        <title>Sequencing the genomes of 1000 actinobacteria strains.</title>
        <authorList>
            <person name="Klenk H.-P."/>
        </authorList>
    </citation>
    <scope>NUCLEOTIDE SEQUENCE [LARGE SCALE GENOMIC DNA]</scope>
    <source>
        <strain evidence="8 9">DSM 43805</strain>
    </source>
</reference>
<name>A0A4R6J7P2_9ACTN</name>
<feature type="compositionally biased region" description="Basic and acidic residues" evidence="6">
    <location>
        <begin position="1109"/>
        <end position="1130"/>
    </location>
</feature>
<feature type="region of interest" description="Disordered" evidence="6">
    <location>
        <begin position="47"/>
        <end position="70"/>
    </location>
</feature>
<keyword evidence="3 5" id="KW-0238">DNA-binding</keyword>
<dbReference type="Pfam" id="PF00486">
    <property type="entry name" value="Trans_reg_C"/>
    <property type="match status" value="1"/>
</dbReference>
<keyword evidence="4" id="KW-0804">Transcription</keyword>
<feature type="DNA-binding region" description="OmpR/PhoB-type" evidence="5">
    <location>
        <begin position="64"/>
        <end position="168"/>
    </location>
</feature>
<dbReference type="InterPro" id="IPR027417">
    <property type="entry name" value="P-loop_NTPase"/>
</dbReference>
<evidence type="ECO:0000256" key="2">
    <source>
        <dbReference type="ARBA" id="ARBA00023015"/>
    </source>
</evidence>
<dbReference type="Pfam" id="PF13191">
    <property type="entry name" value="AAA_16"/>
    <property type="match status" value="1"/>
</dbReference>
<evidence type="ECO:0000256" key="6">
    <source>
        <dbReference type="SAM" id="MobiDB-lite"/>
    </source>
</evidence>
<evidence type="ECO:0000256" key="1">
    <source>
        <dbReference type="ARBA" id="ARBA00005820"/>
    </source>
</evidence>
<dbReference type="EMBL" id="SNWR01000002">
    <property type="protein sequence ID" value="TDO31540.1"/>
    <property type="molecule type" value="Genomic_DNA"/>
</dbReference>
<dbReference type="Proteomes" id="UP000294901">
    <property type="component" value="Unassembled WGS sequence"/>
</dbReference>
<sequence>MNGMVLSSVRVRRSGTVPFASSAGSPPPVDGLPAAPSLLYSATTRCPRRTIGGRDGTVSRSSPPRPDEAEGLRLRILGPLRIRRDGVELDPGPPQQAYLLALLLIRAGRPVSGSELIDLIWADDVPTSALNILQKYVGSLRRLLEPSVSTRENGSYLHRRGGFYLFTAGPDVLDLVQFRQLVDAARAHDRPDVALDHYVRALSLWHGPAGDGLGRRSSADFSALNLEYLGASVATAELAVAQGRPELALPAVVRAAEMAPLDEQVQAALVTVLHAAGRPAAALSVFQRVRAHLAEELGIEPGRALQSAHERLLSRPGVADTTGPAPPPPGGRLVGRANELATVRQAVEATFSGGSGLAVVEGEPGVGKTRLLVQAGADVETRGGLVVWGRCAEGPGTPSMWPWLQVINALVRSLPVRARRQWQTGELGRLVGSPGEVAETPVLPDSGARFRLYEQAVALIGAVSSRRPVLLLIDDIQWADVASLDLLGHLAARLPGGTAVVGALRDRAPLPGPEVAHALAVVSRHAGLRRIHLGGFSQAEVTELVRRETGRLPDVVAARDIHARTGGNAFFVRELARHLRDSGRFSDADLGAGVPGTVLDVVRDRMTELDDVAADLLRTAALIGHDVGLALLTSAAGVDMPTCLDHLGRLHALGLVEPVAGDPYSFRFTHDLLRESVAATTSMAQAPGLHLRVAEAIEATTFDDNAMVERLAHHLWAAGPLAEPARTGRALLEAGRCAAGKSALEAAAGHLRLAAQVARGAGLAELELSALSLFIAVDGMRAGYVGSALDLLERAEELARDLGREREAADFLFSRWAAFSQGIQLEQAGRLARRLLDQGQASADPIVHAYGRHAWGIHNWDIGNIAESYRYLSRSVPPLGADVTRRDQAPLRHDLQLLSPVMLGLMTALHGDVDAARAQLDAVEDAAGDDPYAITVWSAFSVTVAALAGDPDWALRAAQRGIAQDPEFSFVFLGGYQRLGRCWARAMSDRDTDAAADAERLIAVALLDPPRSGLATWYGLLAEMWLRVGRLEDAAEALDRADSYVATYGQRYAEGFLMVVRAQLMRAHGMPPPTVRAVLEQARALSGKRGAHLFARRAEQLLSSGEPGPQHRADRPDVGHQPDTPADDRP</sequence>
<dbReference type="SUPFAM" id="SSF48452">
    <property type="entry name" value="TPR-like"/>
    <property type="match status" value="2"/>
</dbReference>
<dbReference type="GO" id="GO:0000160">
    <property type="term" value="P:phosphorelay signal transduction system"/>
    <property type="evidence" value="ECO:0007669"/>
    <property type="project" value="InterPro"/>
</dbReference>
<dbReference type="InterPro" id="IPR005158">
    <property type="entry name" value="BTAD"/>
</dbReference>
<feature type="region of interest" description="Disordered" evidence="6">
    <location>
        <begin position="1098"/>
        <end position="1130"/>
    </location>
</feature>
<accession>A0A4R6J7P2</accession>
<proteinExistence type="inferred from homology"/>
<dbReference type="GO" id="GO:0003677">
    <property type="term" value="F:DNA binding"/>
    <property type="evidence" value="ECO:0007669"/>
    <property type="project" value="UniProtKB-UniRule"/>
</dbReference>
<evidence type="ECO:0000256" key="4">
    <source>
        <dbReference type="ARBA" id="ARBA00023163"/>
    </source>
</evidence>
<dbReference type="Gene3D" id="1.25.40.10">
    <property type="entry name" value="Tetratricopeptide repeat domain"/>
    <property type="match status" value="2"/>
</dbReference>
<protein>
    <submittedName>
        <fullName evidence="8">Transcriptional regulator</fullName>
    </submittedName>
</protein>
<dbReference type="SMART" id="SM01043">
    <property type="entry name" value="BTAD"/>
    <property type="match status" value="1"/>
</dbReference>
<dbReference type="InterPro" id="IPR041664">
    <property type="entry name" value="AAA_16"/>
</dbReference>
<dbReference type="PANTHER" id="PTHR35807:SF1">
    <property type="entry name" value="TRANSCRIPTIONAL REGULATOR REDD"/>
    <property type="match status" value="1"/>
</dbReference>
<dbReference type="InterPro" id="IPR001867">
    <property type="entry name" value="OmpR/PhoB-type_DNA-bd"/>
</dbReference>
<evidence type="ECO:0000256" key="3">
    <source>
        <dbReference type="ARBA" id="ARBA00023125"/>
    </source>
</evidence>
<dbReference type="PANTHER" id="PTHR35807">
    <property type="entry name" value="TRANSCRIPTIONAL REGULATOR REDD-RELATED"/>
    <property type="match status" value="1"/>
</dbReference>
<evidence type="ECO:0000313" key="8">
    <source>
        <dbReference type="EMBL" id="TDO31540.1"/>
    </source>
</evidence>
<dbReference type="Gene3D" id="3.40.50.300">
    <property type="entry name" value="P-loop containing nucleotide triphosphate hydrolases"/>
    <property type="match status" value="1"/>
</dbReference>
<dbReference type="CDD" id="cd15831">
    <property type="entry name" value="BTAD"/>
    <property type="match status" value="1"/>
</dbReference>